<proteinExistence type="predicted"/>
<dbReference type="CDD" id="cd04301">
    <property type="entry name" value="NAT_SF"/>
    <property type="match status" value="1"/>
</dbReference>
<dbReference type="InterPro" id="IPR000182">
    <property type="entry name" value="GNAT_dom"/>
</dbReference>
<gene>
    <name evidence="2" type="ORF">EDC56_2880</name>
</gene>
<organism evidence="2 3">
    <name type="scientific">Sinobacterium caligoides</name>
    <dbReference type="NCBI Taxonomy" id="933926"/>
    <lineage>
        <taxon>Bacteria</taxon>
        <taxon>Pseudomonadati</taxon>
        <taxon>Pseudomonadota</taxon>
        <taxon>Gammaproteobacteria</taxon>
        <taxon>Cellvibrionales</taxon>
        <taxon>Spongiibacteraceae</taxon>
        <taxon>Sinobacterium</taxon>
    </lineage>
</organism>
<dbReference type="EMBL" id="RKHR01000005">
    <property type="protein sequence ID" value="ROS00242.1"/>
    <property type="molecule type" value="Genomic_DNA"/>
</dbReference>
<evidence type="ECO:0000259" key="1">
    <source>
        <dbReference type="PROSITE" id="PS51186"/>
    </source>
</evidence>
<reference evidence="2 3" key="1">
    <citation type="submission" date="2018-11" db="EMBL/GenBank/DDBJ databases">
        <title>Genomic Encyclopedia of Type Strains, Phase IV (KMG-IV): sequencing the most valuable type-strain genomes for metagenomic binning, comparative biology and taxonomic classification.</title>
        <authorList>
            <person name="Goeker M."/>
        </authorList>
    </citation>
    <scope>NUCLEOTIDE SEQUENCE [LARGE SCALE GENOMIC DNA]</scope>
    <source>
        <strain evidence="2 3">DSM 100316</strain>
    </source>
</reference>
<dbReference type="InterPro" id="IPR016181">
    <property type="entry name" value="Acyl_CoA_acyltransferase"/>
</dbReference>
<keyword evidence="3" id="KW-1185">Reference proteome</keyword>
<dbReference type="SUPFAM" id="SSF55729">
    <property type="entry name" value="Acyl-CoA N-acyltransferases (Nat)"/>
    <property type="match status" value="1"/>
</dbReference>
<protein>
    <recommendedName>
        <fullName evidence="1">N-acetyltransferase domain-containing protein</fullName>
    </recommendedName>
</protein>
<comment type="caution">
    <text evidence="2">The sequence shown here is derived from an EMBL/GenBank/DDBJ whole genome shotgun (WGS) entry which is preliminary data.</text>
</comment>
<name>A0A3N2DKL2_9GAMM</name>
<sequence length="167" mass="18813">MNKLAVKVREAASEDCLAIAKQRIDSWCHAHQSIIDEDILLGLDLEARVIAWEKALGPPGKLIVSTVDNNITGFVYVRFHDNSESVGEVVALYLQLKWVGAGHAGELMRAAKSYLHRKRSDPVFVLTLENRAKENEIYDAVTIRRDSRRKIIAAGGLLESDYRKYLH</sequence>
<dbReference type="Gene3D" id="3.40.630.30">
    <property type="match status" value="1"/>
</dbReference>
<dbReference type="PROSITE" id="PS51186">
    <property type="entry name" value="GNAT"/>
    <property type="match status" value="1"/>
</dbReference>
<dbReference type="GO" id="GO:0016747">
    <property type="term" value="F:acyltransferase activity, transferring groups other than amino-acyl groups"/>
    <property type="evidence" value="ECO:0007669"/>
    <property type="project" value="InterPro"/>
</dbReference>
<accession>A0A3N2DKL2</accession>
<evidence type="ECO:0000313" key="2">
    <source>
        <dbReference type="EMBL" id="ROS00242.1"/>
    </source>
</evidence>
<dbReference type="Proteomes" id="UP000275394">
    <property type="component" value="Unassembled WGS sequence"/>
</dbReference>
<feature type="domain" description="N-acetyltransferase" evidence="1">
    <location>
        <begin position="6"/>
        <end position="167"/>
    </location>
</feature>
<evidence type="ECO:0000313" key="3">
    <source>
        <dbReference type="Proteomes" id="UP000275394"/>
    </source>
</evidence>
<dbReference type="AlphaFoldDB" id="A0A3N2DKL2"/>